<comment type="caution">
    <text evidence="1">The sequence shown here is derived from an EMBL/GenBank/DDBJ whole genome shotgun (WGS) entry which is preliminary data.</text>
</comment>
<evidence type="ECO:0000313" key="1">
    <source>
        <dbReference type="EMBL" id="GAF86102.1"/>
    </source>
</evidence>
<proteinExistence type="predicted"/>
<accession>X0TD36</accession>
<protein>
    <submittedName>
        <fullName evidence="1">Uncharacterized protein</fullName>
    </submittedName>
</protein>
<reference evidence="1" key="1">
    <citation type="journal article" date="2014" name="Front. Microbiol.">
        <title>High frequency of phylogenetically diverse reductive dehalogenase-homologous genes in deep subseafloor sedimentary metagenomes.</title>
        <authorList>
            <person name="Kawai M."/>
            <person name="Futagami T."/>
            <person name="Toyoda A."/>
            <person name="Takaki Y."/>
            <person name="Nishi S."/>
            <person name="Hori S."/>
            <person name="Arai W."/>
            <person name="Tsubouchi T."/>
            <person name="Morono Y."/>
            <person name="Uchiyama I."/>
            <person name="Ito T."/>
            <person name="Fujiyama A."/>
            <person name="Inagaki F."/>
            <person name="Takami H."/>
        </authorList>
    </citation>
    <scope>NUCLEOTIDE SEQUENCE</scope>
    <source>
        <strain evidence="1">Expedition CK06-06</strain>
    </source>
</reference>
<dbReference type="AlphaFoldDB" id="X0TD36"/>
<organism evidence="1">
    <name type="scientific">marine sediment metagenome</name>
    <dbReference type="NCBI Taxonomy" id="412755"/>
    <lineage>
        <taxon>unclassified sequences</taxon>
        <taxon>metagenomes</taxon>
        <taxon>ecological metagenomes</taxon>
    </lineage>
</organism>
<dbReference type="EMBL" id="BARS01018870">
    <property type="protein sequence ID" value="GAF86102.1"/>
    <property type="molecule type" value="Genomic_DNA"/>
</dbReference>
<sequence length="32" mass="3705">RLRISEAGELYCKDKVYKVADCSDDDNQELDI</sequence>
<feature type="non-terminal residue" evidence="1">
    <location>
        <position position="1"/>
    </location>
</feature>
<gene>
    <name evidence="1" type="ORF">S01H1_30645</name>
</gene>
<name>X0TD36_9ZZZZ</name>